<dbReference type="InterPro" id="IPR011990">
    <property type="entry name" value="TPR-like_helical_dom_sf"/>
</dbReference>
<evidence type="ECO:0000259" key="7">
    <source>
        <dbReference type="Pfam" id="PF07980"/>
    </source>
</evidence>
<dbReference type="OrthoDB" id="5694214at2"/>
<feature type="domain" description="RagB/SusD" evidence="7">
    <location>
        <begin position="341"/>
        <end position="462"/>
    </location>
</feature>
<dbReference type="InterPro" id="IPR012944">
    <property type="entry name" value="SusD_RagB_dom"/>
</dbReference>
<gene>
    <name evidence="9" type="ORF">BXY64_2756</name>
</gene>
<name>A0A419WWH0_9BACT</name>
<evidence type="ECO:0000256" key="2">
    <source>
        <dbReference type="ARBA" id="ARBA00006275"/>
    </source>
</evidence>
<accession>A0A419WWH0</accession>
<dbReference type="Pfam" id="PF14322">
    <property type="entry name" value="SusD-like_3"/>
    <property type="match status" value="1"/>
</dbReference>
<dbReference type="AlphaFoldDB" id="A0A419WWH0"/>
<dbReference type="Gene3D" id="1.25.40.390">
    <property type="match status" value="2"/>
</dbReference>
<dbReference type="GO" id="GO:0009279">
    <property type="term" value="C:cell outer membrane"/>
    <property type="evidence" value="ECO:0007669"/>
    <property type="project" value="UniProtKB-SubCell"/>
</dbReference>
<dbReference type="Pfam" id="PF07980">
    <property type="entry name" value="SusD_RagB"/>
    <property type="match status" value="1"/>
</dbReference>
<comment type="similarity">
    <text evidence="2">Belongs to the SusD family.</text>
</comment>
<evidence type="ECO:0000313" key="9">
    <source>
        <dbReference type="EMBL" id="RKD99775.1"/>
    </source>
</evidence>
<feature type="chain" id="PRO_5019587666" evidence="6">
    <location>
        <begin position="20"/>
        <end position="462"/>
    </location>
</feature>
<keyword evidence="4" id="KW-0472">Membrane</keyword>
<evidence type="ECO:0000256" key="4">
    <source>
        <dbReference type="ARBA" id="ARBA00023136"/>
    </source>
</evidence>
<proteinExistence type="inferred from homology"/>
<protein>
    <submittedName>
        <fullName evidence="9">Putative outer membrane starch-binding protein</fullName>
    </submittedName>
</protein>
<sequence>MKMKYNILALIILLGLFNACDVDDIIPINELTEDNVVTDAASANALLNRVYTLHRNRESGSTNAVDMAIGFSVSGIDQEQRFRILPDLADFNSNSIKDDSPTLKDYYIELYSIINHANFLIEKLEEGVAVDLSNERSLEMQAEARTMRAMAHFHALRTWGQFYDRNSELGVVISTKPIRGAQDLPRSTVQAVYDAIITDLDFAVTNGPSNRERFYVSSTFAQALLGKVQLYMGEYAAAASNAKAVIDNTADNFELYTGIYTDIWAEQWNNAEVLFAPFANGRLNNEDSGEGKKILFGCKPSSVLQTIANNSTGADDANIDPRYFANFFEPTIKYPRNDAEEGNTYYYMRMAELYLIHAEAEIRKDGGNSTLALTSLNAVRQRQAMPDKSFVDKATILKDIKDEKSLELFSETGESWFDMVRYHFEGDIDALVLKQSLTDVNQFIFPIPVEAIGGNPALVQNP</sequence>
<dbReference type="EMBL" id="RAPQ01000010">
    <property type="protein sequence ID" value="RKD99775.1"/>
    <property type="molecule type" value="Genomic_DNA"/>
</dbReference>
<evidence type="ECO:0000313" key="10">
    <source>
        <dbReference type="Proteomes" id="UP000284531"/>
    </source>
</evidence>
<evidence type="ECO:0000256" key="6">
    <source>
        <dbReference type="SAM" id="SignalP"/>
    </source>
</evidence>
<feature type="signal peptide" evidence="6">
    <location>
        <begin position="1"/>
        <end position="19"/>
    </location>
</feature>
<comment type="subcellular location">
    <subcellularLocation>
        <location evidence="1">Cell outer membrane</location>
    </subcellularLocation>
</comment>
<keyword evidence="10" id="KW-1185">Reference proteome</keyword>
<dbReference type="Proteomes" id="UP000284531">
    <property type="component" value="Unassembled WGS sequence"/>
</dbReference>
<organism evidence="9 10">
    <name type="scientific">Marinifilum flexuosum</name>
    <dbReference type="NCBI Taxonomy" id="1117708"/>
    <lineage>
        <taxon>Bacteria</taxon>
        <taxon>Pseudomonadati</taxon>
        <taxon>Bacteroidota</taxon>
        <taxon>Bacteroidia</taxon>
        <taxon>Marinilabiliales</taxon>
        <taxon>Marinifilaceae</taxon>
    </lineage>
</organism>
<keyword evidence="3 6" id="KW-0732">Signal</keyword>
<evidence type="ECO:0000259" key="8">
    <source>
        <dbReference type="Pfam" id="PF14322"/>
    </source>
</evidence>
<evidence type="ECO:0000256" key="3">
    <source>
        <dbReference type="ARBA" id="ARBA00022729"/>
    </source>
</evidence>
<keyword evidence="5" id="KW-0998">Cell outer membrane</keyword>
<comment type="caution">
    <text evidence="9">The sequence shown here is derived from an EMBL/GenBank/DDBJ whole genome shotgun (WGS) entry which is preliminary data.</text>
</comment>
<feature type="domain" description="SusD-like N-terminal" evidence="8">
    <location>
        <begin position="94"/>
        <end position="225"/>
    </location>
</feature>
<reference evidence="9 10" key="1">
    <citation type="submission" date="2018-09" db="EMBL/GenBank/DDBJ databases">
        <title>Genomic Encyclopedia of Archaeal and Bacterial Type Strains, Phase II (KMG-II): from individual species to whole genera.</title>
        <authorList>
            <person name="Goeker M."/>
        </authorList>
    </citation>
    <scope>NUCLEOTIDE SEQUENCE [LARGE SCALE GENOMIC DNA]</scope>
    <source>
        <strain evidence="9 10">DSM 21950</strain>
    </source>
</reference>
<evidence type="ECO:0000256" key="1">
    <source>
        <dbReference type="ARBA" id="ARBA00004442"/>
    </source>
</evidence>
<dbReference type="InterPro" id="IPR033985">
    <property type="entry name" value="SusD-like_N"/>
</dbReference>
<evidence type="ECO:0000256" key="5">
    <source>
        <dbReference type="ARBA" id="ARBA00023237"/>
    </source>
</evidence>
<dbReference type="SUPFAM" id="SSF48452">
    <property type="entry name" value="TPR-like"/>
    <property type="match status" value="1"/>
</dbReference>